<dbReference type="EMBL" id="JAEOAQ010000001">
    <property type="protein sequence ID" value="KAG5421807.1"/>
    <property type="molecule type" value="Genomic_DNA"/>
</dbReference>
<sequence length="200" mass="22558">MSEQVEFAEVTPLPEARNKYPNPLANFSKGLGYPEWHPIDTRKEVGQLFKFGFYSTVGSYAFLYIWKRTTFKLEIPISVVTFLTVAKGVQSSLANLREKNDCWNTFWGLTAANTVVLSAAFRSMPPKHKIITGALGTSLATIVDRAYWAQSTSSPTTDAKYELANENKDLPQQGFWDIWQRRPITQTVEELGVGRGIFKP</sequence>
<dbReference type="GeneID" id="93649528"/>
<reference evidence="1 2" key="1">
    <citation type="submission" date="2020-12" db="EMBL/GenBank/DDBJ databases">
        <title>Effect of drift, selection, and recombination on the evolution of hybrid genomes in Candida yeast pathogens.</title>
        <authorList>
            <person name="Mixao V."/>
            <person name="Ksiezopolska E."/>
            <person name="Saus E."/>
            <person name="Boekhout T."/>
            <person name="Gacser A."/>
            <person name="Gabaldon T."/>
        </authorList>
    </citation>
    <scope>NUCLEOTIDE SEQUENCE [LARGE SCALE GENOMIC DNA]</scope>
    <source>
        <strain evidence="1 2">BP57</strain>
    </source>
</reference>
<dbReference type="AlphaFoldDB" id="A0A8H8DDS7"/>
<evidence type="ECO:0000313" key="2">
    <source>
        <dbReference type="Proteomes" id="UP000669133"/>
    </source>
</evidence>
<accession>A0A8H8DDS7</accession>
<keyword evidence="2" id="KW-1185">Reference proteome</keyword>
<gene>
    <name evidence="1" type="ORF">I9W82_000899</name>
</gene>
<dbReference type="OrthoDB" id="1913277at2759"/>
<dbReference type="Proteomes" id="UP000669133">
    <property type="component" value="Unassembled WGS sequence"/>
</dbReference>
<proteinExistence type="predicted"/>
<evidence type="ECO:0000313" key="1">
    <source>
        <dbReference type="EMBL" id="KAG5421807.1"/>
    </source>
</evidence>
<protein>
    <submittedName>
        <fullName evidence="1">Uncharacterized protein</fullName>
    </submittedName>
</protein>
<dbReference type="RefSeq" id="XP_067550923.1">
    <property type="nucleotide sequence ID" value="XM_067695312.1"/>
</dbReference>
<name>A0A8H8DDS7_9ASCO</name>
<comment type="caution">
    <text evidence="1">The sequence shown here is derived from an EMBL/GenBank/DDBJ whole genome shotgun (WGS) entry which is preliminary data.</text>
</comment>
<organism evidence="1 2">
    <name type="scientific">Candida metapsilosis</name>
    <dbReference type="NCBI Taxonomy" id="273372"/>
    <lineage>
        <taxon>Eukaryota</taxon>
        <taxon>Fungi</taxon>
        <taxon>Dikarya</taxon>
        <taxon>Ascomycota</taxon>
        <taxon>Saccharomycotina</taxon>
        <taxon>Pichiomycetes</taxon>
        <taxon>Debaryomycetaceae</taxon>
        <taxon>Candida/Lodderomyces clade</taxon>
        <taxon>Candida</taxon>
    </lineage>
</organism>